<comment type="caution">
    <text evidence="3">The sequence shown here is derived from an EMBL/GenBank/DDBJ whole genome shotgun (WGS) entry which is preliminary data.</text>
</comment>
<evidence type="ECO:0000256" key="1">
    <source>
        <dbReference type="ARBA" id="ARBA00022801"/>
    </source>
</evidence>
<keyword evidence="4" id="KW-1185">Reference proteome</keyword>
<sequence>MTPKQSGFFMPAEWHPHERCWMAWPCHLETWSKIGLQKARTAYARVAQAIAQYEPVTMLVNPGDEESAQSLCSGITLFPLPINDSWTRDTGPTFLLNQKQQLAGVDWIHNAWGGNYQDCALDNQIAAAIIKQTKALSFSAPFVMEGGSFHVDGEGTILTTRECLLNKNRNPQLNQQEIENHLYNFLGCQKIIWLNKGLLGDETDGHIDEIACFIAPGKVLSLITHDKNDPNYSTLHENLEILKSTTDAKGRKLEVYTVEQPPATYLDGERLTLSYINFYLANKGIVMPAFGYEKQDKAAYELFTQLYPDYQITQIDALDVFAGGGGIHCITQQQPKTTRSVL</sequence>
<proteinExistence type="inferred from homology"/>
<comment type="catalytic activity">
    <reaction evidence="2">
        <text>agmatine + H2O = N-carbamoylputrescine + NH4(+)</text>
        <dbReference type="Rhea" id="RHEA:18037"/>
        <dbReference type="ChEBI" id="CHEBI:15377"/>
        <dbReference type="ChEBI" id="CHEBI:28938"/>
        <dbReference type="ChEBI" id="CHEBI:58145"/>
        <dbReference type="ChEBI" id="CHEBI:58318"/>
        <dbReference type="EC" id="3.5.3.12"/>
    </reaction>
</comment>
<dbReference type="GO" id="GO:0047632">
    <property type="term" value="F:agmatine deiminase activity"/>
    <property type="evidence" value="ECO:0007669"/>
    <property type="project" value="UniProtKB-UniRule"/>
</dbReference>
<dbReference type="Pfam" id="PF04371">
    <property type="entry name" value="PAD_porph"/>
    <property type="match status" value="1"/>
</dbReference>
<dbReference type="RefSeq" id="WP_019232688.1">
    <property type="nucleotide sequence ID" value="NZ_CAAAHR010000006.1"/>
</dbReference>
<dbReference type="InterPro" id="IPR007466">
    <property type="entry name" value="Peptidyl-Arg-deiminase_porph"/>
</dbReference>
<comment type="similarity">
    <text evidence="2">Belongs to the agmatine deiminase family.</text>
</comment>
<dbReference type="GO" id="GO:0009446">
    <property type="term" value="P:putrescine biosynthetic process"/>
    <property type="evidence" value="ECO:0007669"/>
    <property type="project" value="InterPro"/>
</dbReference>
<dbReference type="InterPro" id="IPR017754">
    <property type="entry name" value="Agmatine_deiminase"/>
</dbReference>
<dbReference type="AlphaFoldDB" id="A0AAX0X109"/>
<evidence type="ECO:0000313" key="3">
    <source>
        <dbReference type="EMBL" id="PNL63316.1"/>
    </source>
</evidence>
<dbReference type="Proteomes" id="UP000192511">
    <property type="component" value="Unassembled WGS sequence"/>
</dbReference>
<gene>
    <name evidence="2" type="primary">aguA</name>
    <name evidence="3" type="ORF">A6J39_020125</name>
</gene>
<keyword evidence="1 2" id="KW-0378">Hydrolase</keyword>
<dbReference type="HAMAP" id="MF_01841">
    <property type="entry name" value="Agmatine_deimin"/>
    <property type="match status" value="1"/>
</dbReference>
<dbReference type="PANTHER" id="PTHR31377:SF0">
    <property type="entry name" value="AGMATINE DEIMINASE-RELATED"/>
    <property type="match status" value="1"/>
</dbReference>
<feature type="active site" description="Amidino-cysteine intermediate" evidence="2">
    <location>
        <position position="329"/>
    </location>
</feature>
<protein>
    <recommendedName>
        <fullName evidence="2">Putative agmatine deiminase</fullName>
        <ecNumber evidence="2">3.5.3.12</ecNumber>
    </recommendedName>
    <alternativeName>
        <fullName evidence="2">Agmatine iminohydrolase</fullName>
    </alternativeName>
</protein>
<organism evidence="3 4">
    <name type="scientific">Legionella anisa</name>
    <dbReference type="NCBI Taxonomy" id="28082"/>
    <lineage>
        <taxon>Bacteria</taxon>
        <taxon>Pseudomonadati</taxon>
        <taxon>Pseudomonadota</taxon>
        <taxon>Gammaproteobacteria</taxon>
        <taxon>Legionellales</taxon>
        <taxon>Legionellaceae</taxon>
        <taxon>Legionella</taxon>
    </lineage>
</organism>
<dbReference type="PANTHER" id="PTHR31377">
    <property type="entry name" value="AGMATINE DEIMINASE-RELATED"/>
    <property type="match status" value="1"/>
</dbReference>
<dbReference type="SUPFAM" id="SSF55909">
    <property type="entry name" value="Pentein"/>
    <property type="match status" value="1"/>
</dbReference>
<evidence type="ECO:0000256" key="2">
    <source>
        <dbReference type="HAMAP-Rule" id="MF_01841"/>
    </source>
</evidence>
<dbReference type="GeneID" id="98064324"/>
<dbReference type="Gene3D" id="3.75.10.10">
    <property type="entry name" value="L-arginine/glycine Amidinotransferase, Chain A"/>
    <property type="match status" value="1"/>
</dbReference>
<accession>A0AAX0X109</accession>
<dbReference type="EMBL" id="NBTX02000004">
    <property type="protein sequence ID" value="PNL63316.1"/>
    <property type="molecule type" value="Genomic_DNA"/>
</dbReference>
<dbReference type="EC" id="3.5.3.12" evidence="2"/>
<reference evidence="3" key="1">
    <citation type="submission" date="2017-12" db="EMBL/GenBank/DDBJ databases">
        <title>FDA dAtabase for Regulatory Grade micrObial Sequences (FDA-ARGOS): Supporting development and validation of Infectious Disease Dx tests.</title>
        <authorList>
            <person name="Kerrigan L."/>
            <person name="Tallon L.J."/>
            <person name="Sadzewicz L."/>
            <person name="Sengamalay N."/>
            <person name="Ott S."/>
            <person name="Godinez A."/>
            <person name="Nagaraj S."/>
            <person name="Vavikolanu K."/>
            <person name="Vyas G."/>
            <person name="Nadendla S."/>
            <person name="Aluvathingal J."/>
            <person name="Sichtig H."/>
        </authorList>
    </citation>
    <scope>NUCLEOTIDE SEQUENCE [LARGE SCALE GENOMIC DNA]</scope>
    <source>
        <strain evidence="3">FDAARGOS_200</strain>
    </source>
</reference>
<dbReference type="GO" id="GO:0004668">
    <property type="term" value="F:protein-arginine deiminase activity"/>
    <property type="evidence" value="ECO:0007669"/>
    <property type="project" value="InterPro"/>
</dbReference>
<name>A0AAX0X109_9GAMM</name>
<evidence type="ECO:0000313" key="4">
    <source>
        <dbReference type="Proteomes" id="UP000192511"/>
    </source>
</evidence>